<evidence type="ECO:0000256" key="2">
    <source>
        <dbReference type="ARBA" id="ARBA00008787"/>
    </source>
</evidence>
<keyword evidence="3 6" id="KW-0963">Cytoplasm</keyword>
<gene>
    <name evidence="7" type="primary">fliS</name>
    <name evidence="7" type="ORF">PQJ61_14380</name>
</gene>
<evidence type="ECO:0000256" key="3">
    <source>
        <dbReference type="ARBA" id="ARBA00022490"/>
    </source>
</evidence>
<keyword evidence="7" id="KW-0969">Cilium</keyword>
<dbReference type="EMBL" id="JAQQAL010000035">
    <property type="protein sequence ID" value="MDC7227948.1"/>
    <property type="molecule type" value="Genomic_DNA"/>
</dbReference>
<evidence type="ECO:0000313" key="8">
    <source>
        <dbReference type="Proteomes" id="UP001221217"/>
    </source>
</evidence>
<proteinExistence type="inferred from homology"/>
<keyword evidence="4 6" id="KW-1005">Bacterial flagellum biogenesis</keyword>
<name>A0AAJ1IHC8_9SPIO</name>
<dbReference type="Gene3D" id="1.20.120.340">
    <property type="entry name" value="Flagellar protein FliS"/>
    <property type="match status" value="1"/>
</dbReference>
<sequence>MSNLNPLNAYRETNIKTASQGKLIIMLYEEAVRQMQIAATELGKEQTRLDTVNNAIIKAQDIITELMVSLDFDKGGEIAKNLYSLYVFFNQQLMQANVQKNAELIIPILDMVKDLKDAWAQVFAKVGNTPNGVPGGVNIAG</sequence>
<comment type="subcellular location">
    <subcellularLocation>
        <location evidence="1 6">Cytoplasm</location>
        <location evidence="1 6">Cytosol</location>
    </subcellularLocation>
</comment>
<evidence type="ECO:0000256" key="5">
    <source>
        <dbReference type="ARBA" id="ARBA00023186"/>
    </source>
</evidence>
<evidence type="ECO:0000313" key="7">
    <source>
        <dbReference type="EMBL" id="MDC7227948.1"/>
    </source>
</evidence>
<dbReference type="AlphaFoldDB" id="A0AAJ1IHC8"/>
<organism evidence="7 8">
    <name type="scientific">Candidatus Thalassospirochaeta sargassi</name>
    <dbReference type="NCBI Taxonomy" id="3119039"/>
    <lineage>
        <taxon>Bacteria</taxon>
        <taxon>Pseudomonadati</taxon>
        <taxon>Spirochaetota</taxon>
        <taxon>Spirochaetia</taxon>
        <taxon>Spirochaetales</taxon>
        <taxon>Spirochaetaceae</taxon>
        <taxon>Candidatus Thalassospirochaeta</taxon>
    </lineage>
</organism>
<dbReference type="GO" id="GO:0005829">
    <property type="term" value="C:cytosol"/>
    <property type="evidence" value="ECO:0007669"/>
    <property type="project" value="UniProtKB-SubCell"/>
</dbReference>
<dbReference type="Pfam" id="PF02561">
    <property type="entry name" value="FliS"/>
    <property type="match status" value="1"/>
</dbReference>
<comment type="similarity">
    <text evidence="2 6">Belongs to the FliS family.</text>
</comment>
<comment type="caution">
    <text evidence="7">The sequence shown here is derived from an EMBL/GenBank/DDBJ whole genome shotgun (WGS) entry which is preliminary data.</text>
</comment>
<dbReference type="Proteomes" id="UP001221217">
    <property type="component" value="Unassembled WGS sequence"/>
</dbReference>
<keyword evidence="5" id="KW-0143">Chaperone</keyword>
<evidence type="ECO:0000256" key="1">
    <source>
        <dbReference type="ARBA" id="ARBA00004514"/>
    </source>
</evidence>
<evidence type="ECO:0000256" key="6">
    <source>
        <dbReference type="PIRNR" id="PIRNR039090"/>
    </source>
</evidence>
<reference evidence="7 8" key="1">
    <citation type="submission" date="2022-12" db="EMBL/GenBank/DDBJ databases">
        <title>Metagenome assembled genome from gulf of manar.</title>
        <authorList>
            <person name="Kohli P."/>
            <person name="Pk S."/>
            <person name="Venkata Ramana C."/>
            <person name="Sasikala C."/>
        </authorList>
    </citation>
    <scope>NUCLEOTIDE SEQUENCE [LARGE SCALE GENOMIC DNA]</scope>
    <source>
        <strain evidence="7">JB008</strain>
    </source>
</reference>
<protein>
    <recommendedName>
        <fullName evidence="6">Flagellar secretion chaperone FliS</fullName>
    </recommendedName>
</protein>
<dbReference type="NCBIfam" id="TIGR00208">
    <property type="entry name" value="fliS"/>
    <property type="match status" value="1"/>
</dbReference>
<keyword evidence="7" id="KW-0282">Flagellum</keyword>
<dbReference type="InterPro" id="IPR003713">
    <property type="entry name" value="FliS"/>
</dbReference>
<dbReference type="PANTHER" id="PTHR34773:SF1">
    <property type="entry name" value="FLAGELLAR SECRETION CHAPERONE FLIS"/>
    <property type="match status" value="1"/>
</dbReference>
<evidence type="ECO:0000256" key="4">
    <source>
        <dbReference type="ARBA" id="ARBA00022795"/>
    </source>
</evidence>
<dbReference type="PANTHER" id="PTHR34773">
    <property type="entry name" value="FLAGELLAR SECRETION CHAPERONE FLIS"/>
    <property type="match status" value="1"/>
</dbReference>
<dbReference type="CDD" id="cd16098">
    <property type="entry name" value="FliS"/>
    <property type="match status" value="1"/>
</dbReference>
<dbReference type="SUPFAM" id="SSF101116">
    <property type="entry name" value="Flagellar export chaperone FliS"/>
    <property type="match status" value="1"/>
</dbReference>
<dbReference type="GO" id="GO:0071973">
    <property type="term" value="P:bacterial-type flagellum-dependent cell motility"/>
    <property type="evidence" value="ECO:0007669"/>
    <property type="project" value="TreeGrafter"/>
</dbReference>
<dbReference type="PIRSF" id="PIRSF039090">
    <property type="entry name" value="Flis"/>
    <property type="match status" value="1"/>
</dbReference>
<keyword evidence="7" id="KW-0966">Cell projection</keyword>
<dbReference type="GO" id="GO:0044780">
    <property type="term" value="P:bacterial-type flagellum assembly"/>
    <property type="evidence" value="ECO:0007669"/>
    <property type="project" value="InterPro"/>
</dbReference>
<accession>A0AAJ1IHC8</accession>
<dbReference type="InterPro" id="IPR036584">
    <property type="entry name" value="FliS_sf"/>
</dbReference>